<evidence type="ECO:0000256" key="2">
    <source>
        <dbReference type="ARBA" id="ARBA00005912"/>
    </source>
</evidence>
<dbReference type="GO" id="GO:0043023">
    <property type="term" value="F:ribosomal large subunit binding"/>
    <property type="evidence" value="ECO:0007669"/>
    <property type="project" value="TreeGrafter"/>
</dbReference>
<gene>
    <name evidence="8" type="primary">rrf</name>
    <name evidence="6" type="synonym">frr</name>
    <name evidence="8" type="ORF">Lwor_2228</name>
</gene>
<dbReference type="Gene3D" id="1.10.132.20">
    <property type="entry name" value="Ribosome-recycling factor"/>
    <property type="match status" value="1"/>
</dbReference>
<evidence type="ECO:0000256" key="3">
    <source>
        <dbReference type="ARBA" id="ARBA00022490"/>
    </source>
</evidence>
<comment type="similarity">
    <text evidence="2 6">Belongs to the RRF family.</text>
</comment>
<reference evidence="8 9" key="1">
    <citation type="submission" date="2015-11" db="EMBL/GenBank/DDBJ databases">
        <title>Genomic analysis of 38 Legionella species identifies large and diverse effector repertoires.</title>
        <authorList>
            <person name="Burstein D."/>
            <person name="Amaro F."/>
            <person name="Zusman T."/>
            <person name="Lifshitz Z."/>
            <person name="Cohen O."/>
            <person name="Gilbert J.A."/>
            <person name="Pupko T."/>
            <person name="Shuman H.A."/>
            <person name="Segal G."/>
        </authorList>
    </citation>
    <scope>NUCLEOTIDE SEQUENCE [LARGE SCALE GENOMIC DNA]</scope>
    <source>
        <strain evidence="8 9">ATCC 49508</strain>
    </source>
</reference>
<dbReference type="CDD" id="cd00520">
    <property type="entry name" value="RRF"/>
    <property type="match status" value="1"/>
</dbReference>
<dbReference type="Proteomes" id="UP000054662">
    <property type="component" value="Unassembled WGS sequence"/>
</dbReference>
<dbReference type="HAMAP" id="MF_00040">
    <property type="entry name" value="RRF"/>
    <property type="match status" value="1"/>
</dbReference>
<dbReference type="PANTHER" id="PTHR20982:SF3">
    <property type="entry name" value="MITOCHONDRIAL RIBOSOME RECYCLING FACTOR PSEUDO 1"/>
    <property type="match status" value="1"/>
</dbReference>
<dbReference type="FunFam" id="3.30.1360.40:FF:000001">
    <property type="entry name" value="Ribosome-recycling factor"/>
    <property type="match status" value="1"/>
</dbReference>
<evidence type="ECO:0000256" key="5">
    <source>
        <dbReference type="ARBA" id="ARBA00025050"/>
    </source>
</evidence>
<dbReference type="Pfam" id="PF01765">
    <property type="entry name" value="RRF"/>
    <property type="match status" value="1"/>
</dbReference>
<dbReference type="SUPFAM" id="SSF55194">
    <property type="entry name" value="Ribosome recycling factor, RRF"/>
    <property type="match status" value="1"/>
</dbReference>
<keyword evidence="4 6" id="KW-0648">Protein biosynthesis</keyword>
<dbReference type="InterPro" id="IPR023584">
    <property type="entry name" value="Ribosome_recyc_fac_dom"/>
</dbReference>
<evidence type="ECO:0000256" key="6">
    <source>
        <dbReference type="HAMAP-Rule" id="MF_00040"/>
    </source>
</evidence>
<name>A0A0W1A426_9GAMM</name>
<organism evidence="8 9">
    <name type="scientific">Legionella worsleiensis</name>
    <dbReference type="NCBI Taxonomy" id="45076"/>
    <lineage>
        <taxon>Bacteria</taxon>
        <taxon>Pseudomonadati</taxon>
        <taxon>Pseudomonadota</taxon>
        <taxon>Gammaproteobacteria</taxon>
        <taxon>Legionellales</taxon>
        <taxon>Legionellaceae</taxon>
        <taxon>Legionella</taxon>
    </lineage>
</organism>
<dbReference type="RefSeq" id="WP_058494002.1">
    <property type="nucleotide sequence ID" value="NZ_CBCRUR010000018.1"/>
</dbReference>
<comment type="subcellular location">
    <subcellularLocation>
        <location evidence="1 6">Cytoplasm</location>
    </subcellularLocation>
</comment>
<dbReference type="InterPro" id="IPR002661">
    <property type="entry name" value="Ribosome_recyc_fac"/>
</dbReference>
<proteinExistence type="inferred from homology"/>
<evidence type="ECO:0000256" key="4">
    <source>
        <dbReference type="ARBA" id="ARBA00022917"/>
    </source>
</evidence>
<dbReference type="PANTHER" id="PTHR20982">
    <property type="entry name" value="RIBOSOME RECYCLING FACTOR"/>
    <property type="match status" value="1"/>
</dbReference>
<dbReference type="STRING" id="45076.Lwor_2228"/>
<dbReference type="Gene3D" id="3.30.1360.40">
    <property type="match status" value="1"/>
</dbReference>
<keyword evidence="3 6" id="KW-0963">Cytoplasm</keyword>
<sequence length="185" mass="20794">MINEIKQDAEKRMKKTIESLQVDMSKIRTGRANAGFLDHVQVDYYGTLTPLGQVANISASDSRTITVTPWEKSMVAAIEKAILTSDLGLNPSTAGSAIRVPMPPLTEERRKELIKVVRGEGEQGRVSIRNIRRDANNQLKDLVKEKVISEDDERRATEVIQKLTDKYIAEIDAILVVKEKDLMEF</sequence>
<evidence type="ECO:0000313" key="9">
    <source>
        <dbReference type="Proteomes" id="UP000054662"/>
    </source>
</evidence>
<dbReference type="InterPro" id="IPR036191">
    <property type="entry name" value="RRF_sf"/>
</dbReference>
<dbReference type="FunFam" id="1.10.132.20:FF:000001">
    <property type="entry name" value="Ribosome-recycling factor"/>
    <property type="match status" value="1"/>
</dbReference>
<dbReference type="GO" id="GO:0005829">
    <property type="term" value="C:cytosol"/>
    <property type="evidence" value="ECO:0007669"/>
    <property type="project" value="GOC"/>
</dbReference>
<dbReference type="NCBIfam" id="TIGR00496">
    <property type="entry name" value="frr"/>
    <property type="match status" value="1"/>
</dbReference>
<keyword evidence="9" id="KW-1185">Reference proteome</keyword>
<dbReference type="EMBL" id="LNZC01000029">
    <property type="protein sequence ID" value="KTD76110.1"/>
    <property type="molecule type" value="Genomic_DNA"/>
</dbReference>
<dbReference type="PATRIC" id="fig|45076.6.peg.2446"/>
<dbReference type="AlphaFoldDB" id="A0A0W1A426"/>
<feature type="domain" description="Ribosome recycling factor" evidence="7">
    <location>
        <begin position="21"/>
        <end position="183"/>
    </location>
</feature>
<evidence type="ECO:0000313" key="8">
    <source>
        <dbReference type="EMBL" id="KTD76110.1"/>
    </source>
</evidence>
<evidence type="ECO:0000256" key="1">
    <source>
        <dbReference type="ARBA" id="ARBA00004496"/>
    </source>
</evidence>
<accession>A0A0W1A426</accession>
<comment type="caution">
    <text evidence="8">The sequence shown here is derived from an EMBL/GenBank/DDBJ whole genome shotgun (WGS) entry which is preliminary data.</text>
</comment>
<comment type="function">
    <text evidence="5 6">Responsible for the release of ribosomes from messenger RNA at the termination of protein biosynthesis. May increase the efficiency of translation by recycling ribosomes from one round of translation to another.</text>
</comment>
<dbReference type="OrthoDB" id="9804006at2"/>
<protein>
    <recommendedName>
        <fullName evidence="6">Ribosome-recycling factor</fullName>
        <shortName evidence="6">RRF</shortName>
    </recommendedName>
    <alternativeName>
        <fullName evidence="6">Ribosome-releasing factor</fullName>
    </alternativeName>
</protein>
<dbReference type="GO" id="GO:0002184">
    <property type="term" value="P:cytoplasmic translational termination"/>
    <property type="evidence" value="ECO:0007669"/>
    <property type="project" value="TreeGrafter"/>
</dbReference>
<evidence type="ECO:0000259" key="7">
    <source>
        <dbReference type="Pfam" id="PF01765"/>
    </source>
</evidence>